<name>A0AAV5KGX4_9ROSI</name>
<dbReference type="Pfam" id="PF01255">
    <property type="entry name" value="Prenyltransf"/>
    <property type="match status" value="1"/>
</dbReference>
<dbReference type="GO" id="GO:0016094">
    <property type="term" value="P:polyprenol biosynthetic process"/>
    <property type="evidence" value="ECO:0007669"/>
    <property type="project" value="TreeGrafter"/>
</dbReference>
<dbReference type="InterPro" id="IPR001441">
    <property type="entry name" value="UPP_synth-like"/>
</dbReference>
<accession>A0AAV5KGX4</accession>
<evidence type="ECO:0000256" key="1">
    <source>
        <dbReference type="ARBA" id="ARBA00022679"/>
    </source>
</evidence>
<dbReference type="EMBL" id="BPVZ01000064">
    <property type="protein sequence ID" value="GKV23791.1"/>
    <property type="molecule type" value="Genomic_DNA"/>
</dbReference>
<keyword evidence="3" id="KW-1185">Reference proteome</keyword>
<evidence type="ECO:0008006" key="4">
    <source>
        <dbReference type="Google" id="ProtNLM"/>
    </source>
</evidence>
<sequence>MDATKRLIKVTTGYSKVVLTICIAYTSSNEIVHAVRESYEEKCNPIEDQTKDVSLDLVDIEKPMYMAITLDPDIVIRMSGESRLSNFLLWQSCSS</sequence>
<protein>
    <recommendedName>
        <fullName evidence="4">Alkyl transferase</fullName>
    </recommendedName>
</protein>
<dbReference type="SUPFAM" id="SSF64005">
    <property type="entry name" value="Undecaprenyl diphosphate synthase"/>
    <property type="match status" value="1"/>
</dbReference>
<proteinExistence type="predicted"/>
<dbReference type="PANTHER" id="PTHR10291">
    <property type="entry name" value="DEHYDRODOLICHYL DIPHOSPHATE SYNTHASE FAMILY MEMBER"/>
    <property type="match status" value="1"/>
</dbReference>
<comment type="caution">
    <text evidence="2">The sequence shown here is derived from an EMBL/GenBank/DDBJ whole genome shotgun (WGS) entry which is preliminary data.</text>
</comment>
<evidence type="ECO:0000313" key="2">
    <source>
        <dbReference type="EMBL" id="GKV23791.1"/>
    </source>
</evidence>
<dbReference type="PANTHER" id="PTHR10291:SF18">
    <property type="entry name" value="DEHYDRODOLICHYL DIPHOSPHATE SYNTHASE CPT3"/>
    <property type="match status" value="1"/>
</dbReference>
<dbReference type="AlphaFoldDB" id="A0AAV5KGX4"/>
<dbReference type="GO" id="GO:0045547">
    <property type="term" value="F:ditrans,polycis-polyprenyl diphosphate synthase [(2E,6E)-farnesyl diphosphate specific] activity"/>
    <property type="evidence" value="ECO:0007669"/>
    <property type="project" value="TreeGrafter"/>
</dbReference>
<gene>
    <name evidence="2" type="ORF">SLEP1_g33486</name>
</gene>
<evidence type="ECO:0000313" key="3">
    <source>
        <dbReference type="Proteomes" id="UP001054252"/>
    </source>
</evidence>
<dbReference type="Proteomes" id="UP001054252">
    <property type="component" value="Unassembled WGS sequence"/>
</dbReference>
<keyword evidence="1" id="KW-0808">Transferase</keyword>
<dbReference type="Gene3D" id="3.40.1180.10">
    <property type="entry name" value="Decaprenyl diphosphate synthase-like"/>
    <property type="match status" value="1"/>
</dbReference>
<dbReference type="GO" id="GO:0005783">
    <property type="term" value="C:endoplasmic reticulum"/>
    <property type="evidence" value="ECO:0007669"/>
    <property type="project" value="TreeGrafter"/>
</dbReference>
<organism evidence="2 3">
    <name type="scientific">Rubroshorea leprosula</name>
    <dbReference type="NCBI Taxonomy" id="152421"/>
    <lineage>
        <taxon>Eukaryota</taxon>
        <taxon>Viridiplantae</taxon>
        <taxon>Streptophyta</taxon>
        <taxon>Embryophyta</taxon>
        <taxon>Tracheophyta</taxon>
        <taxon>Spermatophyta</taxon>
        <taxon>Magnoliopsida</taxon>
        <taxon>eudicotyledons</taxon>
        <taxon>Gunneridae</taxon>
        <taxon>Pentapetalae</taxon>
        <taxon>rosids</taxon>
        <taxon>malvids</taxon>
        <taxon>Malvales</taxon>
        <taxon>Dipterocarpaceae</taxon>
        <taxon>Rubroshorea</taxon>
    </lineage>
</organism>
<dbReference type="InterPro" id="IPR036424">
    <property type="entry name" value="UPP_synth-like_sf"/>
</dbReference>
<reference evidence="2 3" key="1">
    <citation type="journal article" date="2021" name="Commun. Biol.">
        <title>The genome of Shorea leprosula (Dipterocarpaceae) highlights the ecological relevance of drought in aseasonal tropical rainforests.</title>
        <authorList>
            <person name="Ng K.K.S."/>
            <person name="Kobayashi M.J."/>
            <person name="Fawcett J.A."/>
            <person name="Hatakeyama M."/>
            <person name="Paape T."/>
            <person name="Ng C.H."/>
            <person name="Ang C.C."/>
            <person name="Tnah L.H."/>
            <person name="Lee C.T."/>
            <person name="Nishiyama T."/>
            <person name="Sese J."/>
            <person name="O'Brien M.J."/>
            <person name="Copetti D."/>
            <person name="Mohd Noor M.I."/>
            <person name="Ong R.C."/>
            <person name="Putra M."/>
            <person name="Sireger I.Z."/>
            <person name="Indrioko S."/>
            <person name="Kosugi Y."/>
            <person name="Izuno A."/>
            <person name="Isagi Y."/>
            <person name="Lee S.L."/>
            <person name="Shimizu K.K."/>
        </authorList>
    </citation>
    <scope>NUCLEOTIDE SEQUENCE [LARGE SCALE GENOMIC DNA]</scope>
    <source>
        <strain evidence="2">214</strain>
    </source>
</reference>